<protein>
    <recommendedName>
        <fullName evidence="8">Protein p34</fullName>
    </recommendedName>
</protein>
<dbReference type="FunFam" id="3.30.70.1350:FF:000002">
    <property type="entry name" value="Ferrous-iron efflux pump FieF"/>
    <property type="match status" value="1"/>
</dbReference>
<organism evidence="12 13">
    <name type="scientific">Paracoccus tibetensis</name>
    <dbReference type="NCBI Taxonomy" id="336292"/>
    <lineage>
        <taxon>Bacteria</taxon>
        <taxon>Pseudomonadati</taxon>
        <taxon>Pseudomonadota</taxon>
        <taxon>Alphaproteobacteria</taxon>
        <taxon>Rhodobacterales</taxon>
        <taxon>Paracoccaceae</taxon>
        <taxon>Paracoccus</taxon>
    </lineage>
</organism>
<evidence type="ECO:0000256" key="1">
    <source>
        <dbReference type="ARBA" id="ARBA00004651"/>
    </source>
</evidence>
<dbReference type="SUPFAM" id="SSF160240">
    <property type="entry name" value="Cation efflux protein cytoplasmic domain-like"/>
    <property type="match status" value="1"/>
</dbReference>
<dbReference type="Pfam" id="PF16916">
    <property type="entry name" value="ZT_dimer"/>
    <property type="match status" value="1"/>
</dbReference>
<feature type="transmembrane region" description="Helical" evidence="9">
    <location>
        <begin position="152"/>
        <end position="171"/>
    </location>
</feature>
<dbReference type="GO" id="GO:0015341">
    <property type="term" value="F:zinc efflux antiporter activity"/>
    <property type="evidence" value="ECO:0007669"/>
    <property type="project" value="TreeGrafter"/>
</dbReference>
<comment type="similarity">
    <text evidence="2">Belongs to the cation diffusion facilitator (CDF) transporter (TC 2.A.4) family.</text>
</comment>
<feature type="transmembrane region" description="Helical" evidence="9">
    <location>
        <begin position="113"/>
        <end position="131"/>
    </location>
</feature>
<dbReference type="GO" id="GO:0015093">
    <property type="term" value="F:ferrous iron transmembrane transporter activity"/>
    <property type="evidence" value="ECO:0007669"/>
    <property type="project" value="TreeGrafter"/>
</dbReference>
<gene>
    <name evidence="12" type="ORF">SAMN05660710_00370</name>
</gene>
<name>A0A1G5C241_9RHOB</name>
<feature type="domain" description="Cation efflux protein transmembrane" evidence="10">
    <location>
        <begin position="11"/>
        <end position="202"/>
    </location>
</feature>
<dbReference type="InterPro" id="IPR002524">
    <property type="entry name" value="Cation_efflux"/>
</dbReference>
<dbReference type="OrthoDB" id="9806522at2"/>
<keyword evidence="5 9" id="KW-0812">Transmembrane</keyword>
<reference evidence="12 13" key="1">
    <citation type="submission" date="2016-10" db="EMBL/GenBank/DDBJ databases">
        <authorList>
            <person name="de Groot N.N."/>
        </authorList>
    </citation>
    <scope>NUCLEOTIDE SEQUENCE [LARGE SCALE GENOMIC DNA]</scope>
    <source>
        <strain evidence="12 13">CGMCC 1.8925</strain>
    </source>
</reference>
<dbReference type="STRING" id="336292.SAMN05660710_00370"/>
<dbReference type="NCBIfam" id="TIGR01297">
    <property type="entry name" value="CDF"/>
    <property type="match status" value="1"/>
</dbReference>
<dbReference type="Proteomes" id="UP000199502">
    <property type="component" value="Unassembled WGS sequence"/>
</dbReference>
<dbReference type="GO" id="GO:0005886">
    <property type="term" value="C:plasma membrane"/>
    <property type="evidence" value="ECO:0007669"/>
    <property type="project" value="UniProtKB-SubCell"/>
</dbReference>
<dbReference type="RefSeq" id="WP_090739796.1">
    <property type="nucleotide sequence ID" value="NZ_FMVT01000001.1"/>
</dbReference>
<dbReference type="InterPro" id="IPR058533">
    <property type="entry name" value="Cation_efflux_TM"/>
</dbReference>
<evidence type="ECO:0000259" key="11">
    <source>
        <dbReference type="Pfam" id="PF16916"/>
    </source>
</evidence>
<dbReference type="InterPro" id="IPR050291">
    <property type="entry name" value="CDF_Transporter"/>
</dbReference>
<dbReference type="InterPro" id="IPR027469">
    <property type="entry name" value="Cation_efflux_TMD_sf"/>
</dbReference>
<proteinExistence type="inferred from homology"/>
<evidence type="ECO:0000259" key="10">
    <source>
        <dbReference type="Pfam" id="PF01545"/>
    </source>
</evidence>
<feature type="domain" description="Cation efflux protein cytoplasmic" evidence="11">
    <location>
        <begin position="208"/>
        <end position="284"/>
    </location>
</feature>
<dbReference type="PANTHER" id="PTHR43840:SF15">
    <property type="entry name" value="MITOCHONDRIAL METAL TRANSPORTER 1-RELATED"/>
    <property type="match status" value="1"/>
</dbReference>
<dbReference type="GO" id="GO:0006882">
    <property type="term" value="P:intracellular zinc ion homeostasis"/>
    <property type="evidence" value="ECO:0007669"/>
    <property type="project" value="TreeGrafter"/>
</dbReference>
<sequence>MHQTVKIAIGSIVIGLLVLGLKSLAWWLTGSVALLSDALESTVNVATAIAALVAIRIAQRPADQGHPYGHHKAEFFSAVLEGVLIIVAALLILNEAWRAFQSPRAIEQAGLGLAINAAAGAVNAFWCLVLLRQGRRLRSPALVADGKHLATDVISSAGVLIGVGLATATGWLFLDPILAMLVGVNILWSGWKVMTASLSGLMDEAVPTATLRDIREIISGSGDGALEAHDLRTRHAGRVTFIDFHLVVPGETTVADAHDICDRIEASLKTRLPEAQITIHVEPEHKAKHSGVLVI</sequence>
<evidence type="ECO:0000256" key="7">
    <source>
        <dbReference type="ARBA" id="ARBA00023136"/>
    </source>
</evidence>
<dbReference type="Pfam" id="PF01545">
    <property type="entry name" value="Cation_efflux"/>
    <property type="match status" value="1"/>
</dbReference>
<feature type="transmembrane region" description="Helical" evidence="9">
    <location>
        <begin position="34"/>
        <end position="55"/>
    </location>
</feature>
<evidence type="ECO:0000256" key="4">
    <source>
        <dbReference type="ARBA" id="ARBA00022475"/>
    </source>
</evidence>
<keyword evidence="4" id="KW-1003">Cell membrane</keyword>
<keyword evidence="13" id="KW-1185">Reference proteome</keyword>
<dbReference type="SUPFAM" id="SSF161111">
    <property type="entry name" value="Cation efflux protein transmembrane domain-like"/>
    <property type="match status" value="1"/>
</dbReference>
<evidence type="ECO:0000256" key="5">
    <source>
        <dbReference type="ARBA" id="ARBA00022692"/>
    </source>
</evidence>
<dbReference type="Gene3D" id="1.20.1510.10">
    <property type="entry name" value="Cation efflux protein transmembrane domain"/>
    <property type="match status" value="1"/>
</dbReference>
<evidence type="ECO:0000256" key="6">
    <source>
        <dbReference type="ARBA" id="ARBA00022989"/>
    </source>
</evidence>
<accession>A0A1G5C241</accession>
<dbReference type="InterPro" id="IPR027470">
    <property type="entry name" value="Cation_efflux_CTD"/>
</dbReference>
<keyword evidence="3" id="KW-0813">Transport</keyword>
<evidence type="ECO:0000313" key="13">
    <source>
        <dbReference type="Proteomes" id="UP000199502"/>
    </source>
</evidence>
<dbReference type="GO" id="GO:0015086">
    <property type="term" value="F:cadmium ion transmembrane transporter activity"/>
    <property type="evidence" value="ECO:0007669"/>
    <property type="project" value="TreeGrafter"/>
</dbReference>
<evidence type="ECO:0000256" key="2">
    <source>
        <dbReference type="ARBA" id="ARBA00008114"/>
    </source>
</evidence>
<comment type="subcellular location">
    <subcellularLocation>
        <location evidence="1">Cell membrane</location>
        <topology evidence="1">Multi-pass membrane protein</topology>
    </subcellularLocation>
</comment>
<evidence type="ECO:0000256" key="9">
    <source>
        <dbReference type="SAM" id="Phobius"/>
    </source>
</evidence>
<keyword evidence="7 9" id="KW-0472">Membrane</keyword>
<dbReference type="InterPro" id="IPR036837">
    <property type="entry name" value="Cation_efflux_CTD_sf"/>
</dbReference>
<evidence type="ECO:0000313" key="12">
    <source>
        <dbReference type="EMBL" id="SCX96458.1"/>
    </source>
</evidence>
<keyword evidence="6 9" id="KW-1133">Transmembrane helix</keyword>
<dbReference type="EMBL" id="FMVT01000001">
    <property type="protein sequence ID" value="SCX96458.1"/>
    <property type="molecule type" value="Genomic_DNA"/>
</dbReference>
<dbReference type="AlphaFoldDB" id="A0A1G5C241"/>
<evidence type="ECO:0000256" key="8">
    <source>
        <dbReference type="ARBA" id="ARBA00068882"/>
    </source>
</evidence>
<feature type="transmembrane region" description="Helical" evidence="9">
    <location>
        <begin position="75"/>
        <end position="93"/>
    </location>
</feature>
<feature type="transmembrane region" description="Helical" evidence="9">
    <location>
        <begin position="7"/>
        <end position="28"/>
    </location>
</feature>
<dbReference type="PANTHER" id="PTHR43840">
    <property type="entry name" value="MITOCHONDRIAL METAL TRANSPORTER 1-RELATED"/>
    <property type="match status" value="1"/>
</dbReference>
<dbReference type="Gene3D" id="3.30.70.1350">
    <property type="entry name" value="Cation efflux protein, cytoplasmic domain"/>
    <property type="match status" value="1"/>
</dbReference>
<evidence type="ECO:0000256" key="3">
    <source>
        <dbReference type="ARBA" id="ARBA00022448"/>
    </source>
</evidence>